<dbReference type="Pfam" id="PF13472">
    <property type="entry name" value="Lipase_GDSL_2"/>
    <property type="match status" value="1"/>
</dbReference>
<reference evidence="2 3" key="1">
    <citation type="journal article" date="2017" name="Genome Biol.">
        <title>New reference genome sequences of hot pepper reveal the massive evolution of plant disease-resistance genes by retroduplication.</title>
        <authorList>
            <person name="Kim S."/>
            <person name="Park J."/>
            <person name="Yeom S.I."/>
            <person name="Kim Y.M."/>
            <person name="Seo E."/>
            <person name="Kim K.T."/>
            <person name="Kim M.S."/>
            <person name="Lee J.M."/>
            <person name="Cheong K."/>
            <person name="Shin H.S."/>
            <person name="Kim S.B."/>
            <person name="Han K."/>
            <person name="Lee J."/>
            <person name="Park M."/>
            <person name="Lee H.A."/>
            <person name="Lee H.Y."/>
            <person name="Lee Y."/>
            <person name="Oh S."/>
            <person name="Lee J.H."/>
            <person name="Choi E."/>
            <person name="Choi E."/>
            <person name="Lee S.E."/>
            <person name="Jeon J."/>
            <person name="Kim H."/>
            <person name="Choi G."/>
            <person name="Song H."/>
            <person name="Lee J."/>
            <person name="Lee S.C."/>
            <person name="Kwon J.K."/>
            <person name="Lee H.Y."/>
            <person name="Koo N."/>
            <person name="Hong Y."/>
            <person name="Kim R.W."/>
            <person name="Kang W.H."/>
            <person name="Huh J.H."/>
            <person name="Kang B.C."/>
            <person name="Yang T.J."/>
            <person name="Lee Y.H."/>
            <person name="Bennetzen J.L."/>
            <person name="Choi D."/>
        </authorList>
    </citation>
    <scope>NUCLEOTIDE SEQUENCE [LARGE SCALE GENOMIC DNA]</scope>
    <source>
        <strain evidence="3">cv. PBC81</strain>
    </source>
</reference>
<dbReference type="CDD" id="cd01838">
    <property type="entry name" value="Isoamyl_acetate_hydrolase_like"/>
    <property type="match status" value="1"/>
</dbReference>
<dbReference type="OrthoDB" id="671439at2759"/>
<dbReference type="EMBL" id="MLFT02000010">
    <property type="protein sequence ID" value="PHT36877.1"/>
    <property type="molecule type" value="Genomic_DNA"/>
</dbReference>
<evidence type="ECO:0000259" key="1">
    <source>
        <dbReference type="Pfam" id="PF13472"/>
    </source>
</evidence>
<evidence type="ECO:0000313" key="3">
    <source>
        <dbReference type="Proteomes" id="UP000224567"/>
    </source>
</evidence>
<dbReference type="InterPro" id="IPR045136">
    <property type="entry name" value="Iah1-like"/>
</dbReference>
<comment type="caution">
    <text evidence="2">The sequence shown here is derived from an EMBL/GenBank/DDBJ whole genome shotgun (WGS) entry which is preliminary data.</text>
</comment>
<dbReference type="Proteomes" id="UP000224567">
    <property type="component" value="Unassembled WGS sequence"/>
</dbReference>
<dbReference type="InterPro" id="IPR013830">
    <property type="entry name" value="SGNH_hydro"/>
</dbReference>
<dbReference type="AlphaFoldDB" id="A0A2G2VV72"/>
<dbReference type="PANTHER" id="PTHR14209">
    <property type="entry name" value="ISOAMYL ACETATE-HYDROLYZING ESTERASE 1"/>
    <property type="match status" value="1"/>
</dbReference>
<dbReference type="InterPro" id="IPR036514">
    <property type="entry name" value="SGNH_hydro_sf"/>
</dbReference>
<dbReference type="STRING" id="33114.A0A2G2VV72"/>
<dbReference type="SUPFAM" id="SSF52266">
    <property type="entry name" value="SGNH hydrolase"/>
    <property type="match status" value="1"/>
</dbReference>
<sequence>MVGPSRPFMVLFGSSIVQLCYFFSGWGATLTTCYARKADIFLRGYIGWNSRMALEVYKKIFPKEHCRDRHKEIQPSLVILYFGGNDSQDPNFPNSSHVPLHEYVENMRKLANHIKGLSEKTRLIMLSAPAVNEEQILKTYGDNRGRSNEVGRKYAEAGVKLGQELGVPVINFFEALYGKPGVFWDGMHLTAEGSKILFDKIKDVIKKADWEPTLDWDKMPTEYADIGTDMHLEMMIKKTEYETIGITDSDSQELKPQ</sequence>
<organism evidence="2 3">
    <name type="scientific">Capsicum baccatum</name>
    <name type="common">Peruvian pepper</name>
    <dbReference type="NCBI Taxonomy" id="33114"/>
    <lineage>
        <taxon>Eukaryota</taxon>
        <taxon>Viridiplantae</taxon>
        <taxon>Streptophyta</taxon>
        <taxon>Embryophyta</taxon>
        <taxon>Tracheophyta</taxon>
        <taxon>Spermatophyta</taxon>
        <taxon>Magnoliopsida</taxon>
        <taxon>eudicotyledons</taxon>
        <taxon>Gunneridae</taxon>
        <taxon>Pentapetalae</taxon>
        <taxon>asterids</taxon>
        <taxon>lamiids</taxon>
        <taxon>Solanales</taxon>
        <taxon>Solanaceae</taxon>
        <taxon>Solanoideae</taxon>
        <taxon>Capsiceae</taxon>
        <taxon>Capsicum</taxon>
    </lineage>
</organism>
<gene>
    <name evidence="2" type="ORF">CQW23_24577</name>
</gene>
<dbReference type="PANTHER" id="PTHR14209:SF30">
    <property type="entry name" value="GDSL ESTERASE_LIPASE CPRD49-LIKE"/>
    <property type="match status" value="1"/>
</dbReference>
<dbReference type="Gene3D" id="3.40.50.1110">
    <property type="entry name" value="SGNH hydrolase"/>
    <property type="match status" value="1"/>
</dbReference>
<feature type="domain" description="SGNH hydrolase-type esterase" evidence="1">
    <location>
        <begin position="11"/>
        <end position="195"/>
    </location>
</feature>
<proteinExistence type="predicted"/>
<name>A0A2G2VV72_CAPBA</name>
<protein>
    <recommendedName>
        <fullName evidence="1">SGNH hydrolase-type esterase domain-containing protein</fullName>
    </recommendedName>
</protein>
<accession>A0A2G2VV72</accession>
<keyword evidence="3" id="KW-1185">Reference proteome</keyword>
<reference evidence="3" key="2">
    <citation type="journal article" date="2017" name="J. Anim. Genet.">
        <title>Multiple reference genome sequences of hot pepper reveal the massive evolution of plant disease resistance genes by retroduplication.</title>
        <authorList>
            <person name="Kim S."/>
            <person name="Park J."/>
            <person name="Yeom S.-I."/>
            <person name="Kim Y.-M."/>
            <person name="Seo E."/>
            <person name="Kim K.-T."/>
            <person name="Kim M.-S."/>
            <person name="Lee J.M."/>
            <person name="Cheong K."/>
            <person name="Shin H.-S."/>
            <person name="Kim S.-B."/>
            <person name="Han K."/>
            <person name="Lee J."/>
            <person name="Park M."/>
            <person name="Lee H.-A."/>
            <person name="Lee H.-Y."/>
            <person name="Lee Y."/>
            <person name="Oh S."/>
            <person name="Lee J.H."/>
            <person name="Choi E."/>
            <person name="Choi E."/>
            <person name="Lee S.E."/>
            <person name="Jeon J."/>
            <person name="Kim H."/>
            <person name="Choi G."/>
            <person name="Song H."/>
            <person name="Lee J."/>
            <person name="Lee S.-C."/>
            <person name="Kwon J.-K."/>
            <person name="Lee H.-Y."/>
            <person name="Koo N."/>
            <person name="Hong Y."/>
            <person name="Kim R.W."/>
            <person name="Kang W.-H."/>
            <person name="Huh J.H."/>
            <person name="Kang B.-C."/>
            <person name="Yang T.-J."/>
            <person name="Lee Y.-H."/>
            <person name="Bennetzen J.L."/>
            <person name="Choi D."/>
        </authorList>
    </citation>
    <scope>NUCLEOTIDE SEQUENCE [LARGE SCALE GENOMIC DNA]</scope>
    <source>
        <strain evidence="3">cv. PBC81</strain>
    </source>
</reference>
<evidence type="ECO:0000313" key="2">
    <source>
        <dbReference type="EMBL" id="PHT36877.1"/>
    </source>
</evidence>